<dbReference type="PANTHER" id="PTHR13817">
    <property type="entry name" value="TITIN"/>
    <property type="match status" value="1"/>
</dbReference>
<keyword evidence="1" id="KW-0677">Repeat</keyword>
<dbReference type="InterPro" id="IPR003961">
    <property type="entry name" value="FN3_dom"/>
</dbReference>
<feature type="binding site" evidence="2">
    <location>
        <position position="294"/>
    </location>
    <ligand>
        <name>ATP</name>
        <dbReference type="ChEBI" id="CHEBI:30616"/>
    </ligand>
</feature>
<dbReference type="Gene3D" id="3.30.200.20">
    <property type="entry name" value="Phosphorylase Kinase, domain 1"/>
    <property type="match status" value="1"/>
</dbReference>
<evidence type="ECO:0000313" key="4">
    <source>
        <dbReference type="EMBL" id="KAJ7385108.1"/>
    </source>
</evidence>
<dbReference type="PRINTS" id="PR00014">
    <property type="entry name" value="FNTYPEIII"/>
</dbReference>
<evidence type="ECO:0000256" key="1">
    <source>
        <dbReference type="ARBA" id="ARBA00022737"/>
    </source>
</evidence>
<dbReference type="GO" id="GO:0005524">
    <property type="term" value="F:ATP binding"/>
    <property type="evidence" value="ECO:0007669"/>
    <property type="project" value="UniProtKB-UniRule"/>
</dbReference>
<evidence type="ECO:0000259" key="3">
    <source>
        <dbReference type="PROSITE" id="PS50853"/>
    </source>
</evidence>
<dbReference type="EMBL" id="MU825882">
    <property type="protein sequence ID" value="KAJ7385108.1"/>
    <property type="molecule type" value="Genomic_DNA"/>
</dbReference>
<reference evidence="4" key="1">
    <citation type="submission" date="2023-01" db="EMBL/GenBank/DDBJ databases">
        <title>Genome assembly of the deep-sea coral Lophelia pertusa.</title>
        <authorList>
            <person name="Herrera S."/>
            <person name="Cordes E."/>
        </authorList>
    </citation>
    <scope>NUCLEOTIDE SEQUENCE</scope>
    <source>
        <strain evidence="4">USNM1676648</strain>
        <tissue evidence="4">Polyp</tissue>
    </source>
</reference>
<sequence length="318" mass="36062">MASENSTRCSLPTNLETGSSWRVQLYHITWSPPKREALGDPVTDYIAQIKRTGPVGNWINCTSFNISKSASCLVTHLEKDTEYDVRVMAKNNIGFGLPSNTLKVSTSNKDYPGKPEIIDRKVSGCNVTLTWTKPPSDDCPIRFYTVSYRQKEKENGGKEWTVINITDPTAKQREFVLNCTSTYEFQVKAWNELGDGDPSTVQSATTDRAATNDDTEDITVADSSLRVRYCRKRVKHRRPKRTLKDIKVLEQCEIHPIRTEFVEELGEGAFGRVHKATLKDGLNFFKSNQDFVGKARRQKIVAVKELLGECEQFIMILR</sequence>
<keyword evidence="2" id="KW-0547">Nucleotide-binding</keyword>
<dbReference type="Proteomes" id="UP001163046">
    <property type="component" value="Unassembled WGS sequence"/>
</dbReference>
<dbReference type="SUPFAM" id="SSF49265">
    <property type="entry name" value="Fibronectin type III"/>
    <property type="match status" value="1"/>
</dbReference>
<accession>A0A9X0D481</accession>
<feature type="domain" description="Fibronectin type-III" evidence="3">
    <location>
        <begin position="111"/>
        <end position="209"/>
    </location>
</feature>
<organism evidence="4 5">
    <name type="scientific">Desmophyllum pertusum</name>
    <dbReference type="NCBI Taxonomy" id="174260"/>
    <lineage>
        <taxon>Eukaryota</taxon>
        <taxon>Metazoa</taxon>
        <taxon>Cnidaria</taxon>
        <taxon>Anthozoa</taxon>
        <taxon>Hexacorallia</taxon>
        <taxon>Scleractinia</taxon>
        <taxon>Caryophylliina</taxon>
        <taxon>Caryophylliidae</taxon>
        <taxon>Desmophyllum</taxon>
    </lineage>
</organism>
<dbReference type="PROSITE" id="PS00107">
    <property type="entry name" value="PROTEIN_KINASE_ATP"/>
    <property type="match status" value="1"/>
</dbReference>
<dbReference type="PANTHER" id="PTHR13817:SF73">
    <property type="entry name" value="FIBRONECTIN TYPE-III DOMAIN-CONTAINING PROTEIN"/>
    <property type="match status" value="1"/>
</dbReference>
<dbReference type="Pfam" id="PF00041">
    <property type="entry name" value="fn3"/>
    <property type="match status" value="2"/>
</dbReference>
<dbReference type="InterPro" id="IPR017441">
    <property type="entry name" value="Protein_kinase_ATP_BS"/>
</dbReference>
<keyword evidence="2" id="KW-0067">ATP-binding</keyword>
<comment type="caution">
    <text evidence="4">The sequence shown here is derived from an EMBL/GenBank/DDBJ whole genome shotgun (WGS) entry which is preliminary data.</text>
</comment>
<feature type="domain" description="Fibronectin type-III" evidence="3">
    <location>
        <begin position="11"/>
        <end position="109"/>
    </location>
</feature>
<name>A0A9X0D481_9CNID</name>
<dbReference type="InterPro" id="IPR036116">
    <property type="entry name" value="FN3_sf"/>
</dbReference>
<evidence type="ECO:0000313" key="5">
    <source>
        <dbReference type="Proteomes" id="UP001163046"/>
    </source>
</evidence>
<evidence type="ECO:0000256" key="2">
    <source>
        <dbReference type="PROSITE-ProRule" id="PRU10141"/>
    </source>
</evidence>
<dbReference type="InterPro" id="IPR050964">
    <property type="entry name" value="Striated_Muscle_Regulatory"/>
</dbReference>
<dbReference type="PROSITE" id="PS50853">
    <property type="entry name" value="FN3"/>
    <property type="match status" value="2"/>
</dbReference>
<dbReference type="Gene3D" id="2.60.40.10">
    <property type="entry name" value="Immunoglobulins"/>
    <property type="match status" value="2"/>
</dbReference>
<dbReference type="SMART" id="SM00060">
    <property type="entry name" value="FN3"/>
    <property type="match status" value="2"/>
</dbReference>
<dbReference type="AlphaFoldDB" id="A0A9X0D481"/>
<gene>
    <name evidence="4" type="ORF">OS493_017476</name>
</gene>
<dbReference type="OrthoDB" id="5975131at2759"/>
<keyword evidence="5" id="KW-1185">Reference proteome</keyword>
<protein>
    <recommendedName>
        <fullName evidence="3">Fibronectin type-III domain-containing protein</fullName>
    </recommendedName>
</protein>
<dbReference type="CDD" id="cd00063">
    <property type="entry name" value="FN3"/>
    <property type="match status" value="2"/>
</dbReference>
<dbReference type="InterPro" id="IPR013783">
    <property type="entry name" value="Ig-like_fold"/>
</dbReference>
<proteinExistence type="predicted"/>